<dbReference type="AlphaFoldDB" id="X0SMA8"/>
<dbReference type="GO" id="GO:0005737">
    <property type="term" value="C:cytoplasm"/>
    <property type="evidence" value="ECO:0007669"/>
    <property type="project" value="TreeGrafter"/>
</dbReference>
<feature type="domain" description="Obg-like GTPase YGR210-like G4 motif-containing" evidence="2">
    <location>
        <begin position="34"/>
        <end position="140"/>
    </location>
</feature>
<dbReference type="InterPro" id="IPR004095">
    <property type="entry name" value="TGS"/>
</dbReference>
<evidence type="ECO:0008006" key="4">
    <source>
        <dbReference type="Google" id="ProtNLM"/>
    </source>
</evidence>
<dbReference type="InterPro" id="IPR012676">
    <property type="entry name" value="TGS-like"/>
</dbReference>
<dbReference type="InterPro" id="IPR027417">
    <property type="entry name" value="P-loop_NTPase"/>
</dbReference>
<gene>
    <name evidence="3" type="ORF">S01H1_11133</name>
</gene>
<evidence type="ECO:0000259" key="2">
    <source>
        <dbReference type="Pfam" id="PF08438"/>
    </source>
</evidence>
<dbReference type="SUPFAM" id="SSF52540">
    <property type="entry name" value="P-loop containing nucleoside triphosphate hydrolases"/>
    <property type="match status" value="1"/>
</dbReference>
<comment type="caution">
    <text evidence="3">The sequence shown here is derived from an EMBL/GenBank/DDBJ whole genome shotgun (WGS) entry which is preliminary data.</text>
</comment>
<reference evidence="3" key="1">
    <citation type="journal article" date="2014" name="Front. Microbiol.">
        <title>High frequency of phylogenetically diverse reductive dehalogenase-homologous genes in deep subseafloor sedimentary metagenomes.</title>
        <authorList>
            <person name="Kawai M."/>
            <person name="Futagami T."/>
            <person name="Toyoda A."/>
            <person name="Takaki Y."/>
            <person name="Nishi S."/>
            <person name="Hori S."/>
            <person name="Arai W."/>
            <person name="Tsubouchi T."/>
            <person name="Morono Y."/>
            <person name="Uchiyama I."/>
            <person name="Ito T."/>
            <person name="Fujiyama A."/>
            <person name="Inagaki F."/>
            <person name="Takami H."/>
        </authorList>
    </citation>
    <scope>NUCLEOTIDE SEQUENCE</scope>
    <source>
        <strain evidence="3">Expedition CK06-06</strain>
    </source>
</reference>
<dbReference type="Gene3D" id="3.40.50.300">
    <property type="entry name" value="P-loop containing nucleotide triphosphate hydrolases"/>
    <property type="match status" value="1"/>
</dbReference>
<dbReference type="PANTHER" id="PTHR23305:SF1">
    <property type="entry name" value="OBG-TYPE G DOMAIN-CONTAINING PROTEIN"/>
    <property type="match status" value="1"/>
</dbReference>
<dbReference type="Gene3D" id="3.10.20.30">
    <property type="match status" value="1"/>
</dbReference>
<accession>X0SMA8</accession>
<dbReference type="InterPro" id="IPR012675">
    <property type="entry name" value="Beta-grasp_dom_sf"/>
</dbReference>
<feature type="non-terminal residue" evidence="3">
    <location>
        <position position="1"/>
    </location>
</feature>
<dbReference type="PANTHER" id="PTHR23305">
    <property type="entry name" value="OBG GTPASE FAMILY"/>
    <property type="match status" value="1"/>
</dbReference>
<evidence type="ECO:0000313" key="3">
    <source>
        <dbReference type="EMBL" id="GAF76987.1"/>
    </source>
</evidence>
<dbReference type="Pfam" id="PF08438">
    <property type="entry name" value="YGR210-like_G4"/>
    <property type="match status" value="1"/>
</dbReference>
<evidence type="ECO:0000259" key="1">
    <source>
        <dbReference type="Pfam" id="PF02824"/>
    </source>
</evidence>
<dbReference type="EMBL" id="BARS01005676">
    <property type="protein sequence ID" value="GAF76987.1"/>
    <property type="molecule type" value="Genomic_DNA"/>
</dbReference>
<dbReference type="InterPro" id="IPR013646">
    <property type="entry name" value="YGR210-like_G4"/>
</dbReference>
<protein>
    <recommendedName>
        <fullName evidence="4">TGS domain-containing protein</fullName>
    </recommendedName>
</protein>
<organism evidence="3">
    <name type="scientific">marine sediment metagenome</name>
    <dbReference type="NCBI Taxonomy" id="412755"/>
    <lineage>
        <taxon>unclassified sequences</taxon>
        <taxon>metagenomes</taxon>
        <taxon>ecological metagenomes</taxon>
    </lineage>
</organism>
<proteinExistence type="predicted"/>
<name>X0SMA8_9ZZZZ</name>
<feature type="domain" description="TGS" evidence="1">
    <location>
        <begin position="152"/>
        <end position="206"/>
    </location>
</feature>
<dbReference type="SUPFAM" id="SSF81271">
    <property type="entry name" value="TGS-like"/>
    <property type="match status" value="1"/>
</dbReference>
<dbReference type="Pfam" id="PF02824">
    <property type="entry name" value="TGS"/>
    <property type="match status" value="1"/>
</dbReference>
<sequence>RLRLDSHKASQWSDEELSRFVTDLRKVSKPLIVAANKADKGPAEENMRRLRGAGYHVIPTMAEAELALRRAANAGLIKYTPGDSGFEIAESAELSSTQRRALETIREIVFDKWGSTGLQEALNAAFFQLLETIVVYPVEDAEKLTDHQGRVLPDCHLVPQGTTARQFASLIHTELGETFIHAVDAKTKMRLGEGHILKDKDVIQIVAAKARR</sequence>
<dbReference type="GO" id="GO:0016887">
    <property type="term" value="F:ATP hydrolysis activity"/>
    <property type="evidence" value="ECO:0007669"/>
    <property type="project" value="TreeGrafter"/>
</dbReference>